<feature type="compositionally biased region" description="Low complexity" evidence="1">
    <location>
        <begin position="158"/>
        <end position="175"/>
    </location>
</feature>
<keyword evidence="3" id="KW-1185">Reference proteome</keyword>
<evidence type="ECO:0000256" key="1">
    <source>
        <dbReference type="SAM" id="MobiDB-lite"/>
    </source>
</evidence>
<comment type="caution">
    <text evidence="2">The sequence shown here is derived from an EMBL/GenBank/DDBJ whole genome shotgun (WGS) entry which is preliminary data.</text>
</comment>
<evidence type="ECO:0000313" key="2">
    <source>
        <dbReference type="EMBL" id="MCB2410598.1"/>
    </source>
</evidence>
<gene>
    <name evidence="2" type="ORF">LGH74_21605</name>
</gene>
<name>A0ABS8AXU5_9BACT</name>
<feature type="compositionally biased region" description="Low complexity" evidence="1">
    <location>
        <begin position="233"/>
        <end position="243"/>
    </location>
</feature>
<proteinExistence type="predicted"/>
<evidence type="ECO:0000313" key="3">
    <source>
        <dbReference type="Proteomes" id="UP001165296"/>
    </source>
</evidence>
<dbReference type="SUPFAM" id="SSF48452">
    <property type="entry name" value="TPR-like"/>
    <property type="match status" value="1"/>
</dbReference>
<dbReference type="EMBL" id="JAJADR010000009">
    <property type="protein sequence ID" value="MCB2410598.1"/>
    <property type="molecule type" value="Genomic_DNA"/>
</dbReference>
<dbReference type="RefSeq" id="WP_226179649.1">
    <property type="nucleotide sequence ID" value="NZ_JAJADR010000009.1"/>
</dbReference>
<organism evidence="2 3">
    <name type="scientific">Hymenobacter lucidus</name>
    <dbReference type="NCBI Taxonomy" id="2880930"/>
    <lineage>
        <taxon>Bacteria</taxon>
        <taxon>Pseudomonadati</taxon>
        <taxon>Bacteroidota</taxon>
        <taxon>Cytophagia</taxon>
        <taxon>Cytophagales</taxon>
        <taxon>Hymenobacteraceae</taxon>
        <taxon>Hymenobacter</taxon>
    </lineage>
</organism>
<feature type="region of interest" description="Disordered" evidence="1">
    <location>
        <begin position="138"/>
        <end position="317"/>
    </location>
</feature>
<feature type="compositionally biased region" description="Polar residues" evidence="1">
    <location>
        <begin position="177"/>
        <end position="201"/>
    </location>
</feature>
<feature type="compositionally biased region" description="Polar residues" evidence="1">
    <location>
        <begin position="217"/>
        <end position="232"/>
    </location>
</feature>
<dbReference type="Gene3D" id="1.25.40.10">
    <property type="entry name" value="Tetratricopeptide repeat domain"/>
    <property type="match status" value="1"/>
</dbReference>
<dbReference type="InterPro" id="IPR011990">
    <property type="entry name" value="TPR-like_helical_dom_sf"/>
</dbReference>
<feature type="compositionally biased region" description="Basic and acidic residues" evidence="1">
    <location>
        <begin position="308"/>
        <end position="317"/>
    </location>
</feature>
<accession>A0ABS8AXU5</accession>
<dbReference type="InterPro" id="IPR019734">
    <property type="entry name" value="TPR_rpt"/>
</dbReference>
<evidence type="ECO:0008006" key="4">
    <source>
        <dbReference type="Google" id="ProtNLM"/>
    </source>
</evidence>
<dbReference type="Proteomes" id="UP001165296">
    <property type="component" value="Unassembled WGS sequence"/>
</dbReference>
<protein>
    <recommendedName>
        <fullName evidence="4">Tetratricopeptide repeat protein</fullName>
    </recommendedName>
</protein>
<reference evidence="2" key="1">
    <citation type="submission" date="2021-10" db="EMBL/GenBank/DDBJ databases">
        <authorList>
            <person name="Dean J.D."/>
            <person name="Kim M.K."/>
            <person name="Newey C.N."/>
            <person name="Stoker T.S."/>
            <person name="Thompson D.W."/>
            <person name="Grose J.H."/>
        </authorList>
    </citation>
    <scope>NUCLEOTIDE SEQUENCE</scope>
    <source>
        <strain evidence="2">BT178</strain>
    </source>
</reference>
<dbReference type="SMART" id="SM00028">
    <property type="entry name" value="TPR"/>
    <property type="match status" value="3"/>
</dbReference>
<sequence>MLTLPGLNSLTRIRDRNQALEQAQAAYSSGNFDQAAELYRRAVEKLGATDESIVLNLGHAYARAGQAAQARVYYGRLLSSRQPAMRSVARQQLAVLAAGKGEYAQAVGLLRQALLANPSNTGARYNYEVLRDYLARNPNEPRIPPAPEPAGAKGGTTQSPSRRPQPRPGQNQPGQLNDPTQPDDPSNAPQQRPDQTGQRDPNQPAPGAGQQPAENFQPGTGPQQRVAQGSQSGDTRGLDTGTGDAERNSAASRRAGTEQASLNETQLQTQRERLQQMNLSPGQARQLLDALRTAEEQYLQQMPHRGGQKPDPKKPTW</sequence>